<keyword evidence="1" id="KW-0472">Membrane</keyword>
<feature type="transmembrane region" description="Helical" evidence="1">
    <location>
        <begin position="76"/>
        <end position="99"/>
    </location>
</feature>
<protein>
    <submittedName>
        <fullName evidence="2">PrsW family intramembrane metalloprotease</fullName>
    </submittedName>
</protein>
<feature type="transmembrane region" description="Helical" evidence="1">
    <location>
        <begin position="181"/>
        <end position="198"/>
    </location>
</feature>
<keyword evidence="2" id="KW-0645">Protease</keyword>
<evidence type="ECO:0000313" key="3">
    <source>
        <dbReference type="Proteomes" id="UP000614469"/>
    </source>
</evidence>
<feature type="transmembrane region" description="Helical" evidence="1">
    <location>
        <begin position="142"/>
        <end position="169"/>
    </location>
</feature>
<organism evidence="2 3">
    <name type="scientific">Candidatus Desulfolinea nitratireducens</name>
    <dbReference type="NCBI Taxonomy" id="2841698"/>
    <lineage>
        <taxon>Bacteria</taxon>
        <taxon>Bacillati</taxon>
        <taxon>Chloroflexota</taxon>
        <taxon>Anaerolineae</taxon>
        <taxon>Anaerolineales</taxon>
        <taxon>Anaerolineales incertae sedis</taxon>
        <taxon>Candidatus Desulfolinea</taxon>
    </lineage>
</organism>
<proteinExistence type="predicted"/>
<dbReference type="PANTHER" id="PTHR36844:SF1">
    <property type="entry name" value="PROTEASE PRSW"/>
    <property type="match status" value="1"/>
</dbReference>
<keyword evidence="1" id="KW-0812">Transmembrane</keyword>
<evidence type="ECO:0000256" key="1">
    <source>
        <dbReference type="SAM" id="Phobius"/>
    </source>
</evidence>
<feature type="transmembrane region" description="Helical" evidence="1">
    <location>
        <begin position="210"/>
        <end position="234"/>
    </location>
</feature>
<keyword evidence="2" id="KW-0482">Metalloprotease</keyword>
<comment type="caution">
    <text evidence="2">The sequence shown here is derived from an EMBL/GenBank/DDBJ whole genome shotgun (WGS) entry which is preliminary data.</text>
</comment>
<sequence>MPFLTSLFFGFVPMFFFAYILYWTDRYEREPKILLVAVFFWGVAIAAGGAFIINTVLGMGVYIFTGSETASDLTTGSIIAPIVEEALKGLAVLIVFLVFRKEFDSILDGIVYAGIAALGFAATENTHYIYNLGYLESGWEGLWFLVFVRVILVGWQHPFYTAFTGIGLAITRLQRSGCIRYLAPLIGISIAMFTHAFHNTMASFLTGTSGLAIGTFMDWTGWFFMFLFILWAVASERKLLMIHLKEEVSLGLITATQYHTATSTWKQTSARFQAFFNGRYPATQRFYQICGELAHKKHQYHTLGNEKENVEIIKKYRAELKTLREKAEA</sequence>
<feature type="transmembrane region" description="Helical" evidence="1">
    <location>
        <begin position="34"/>
        <end position="64"/>
    </location>
</feature>
<dbReference type="GO" id="GO:0008237">
    <property type="term" value="F:metallopeptidase activity"/>
    <property type="evidence" value="ECO:0007669"/>
    <property type="project" value="UniProtKB-KW"/>
</dbReference>
<feature type="transmembrane region" description="Helical" evidence="1">
    <location>
        <begin position="106"/>
        <end position="122"/>
    </location>
</feature>
<dbReference type="Pfam" id="PF13367">
    <property type="entry name" value="PrsW-protease"/>
    <property type="match status" value="1"/>
</dbReference>
<keyword evidence="2" id="KW-0378">Hydrolase</keyword>
<accession>A0A8J6TE22</accession>
<dbReference type="EMBL" id="JACNJN010000072">
    <property type="protein sequence ID" value="MBC8334601.1"/>
    <property type="molecule type" value="Genomic_DNA"/>
</dbReference>
<dbReference type="PANTHER" id="PTHR36844">
    <property type="entry name" value="PROTEASE PRSW"/>
    <property type="match status" value="1"/>
</dbReference>
<evidence type="ECO:0000313" key="2">
    <source>
        <dbReference type="EMBL" id="MBC8334601.1"/>
    </source>
</evidence>
<dbReference type="Proteomes" id="UP000614469">
    <property type="component" value="Unassembled WGS sequence"/>
</dbReference>
<keyword evidence="1" id="KW-1133">Transmembrane helix</keyword>
<name>A0A8J6TE22_9CHLR</name>
<dbReference type="InterPro" id="IPR026898">
    <property type="entry name" value="PrsW"/>
</dbReference>
<dbReference type="AlphaFoldDB" id="A0A8J6TE22"/>
<feature type="transmembrane region" description="Helical" evidence="1">
    <location>
        <begin position="6"/>
        <end position="22"/>
    </location>
</feature>
<reference evidence="2 3" key="1">
    <citation type="submission" date="2020-08" db="EMBL/GenBank/DDBJ databases">
        <title>Bridging the membrane lipid divide: bacteria of the FCB group superphylum have the potential to synthesize archaeal ether lipids.</title>
        <authorList>
            <person name="Villanueva L."/>
            <person name="Von Meijenfeldt F.A.B."/>
            <person name="Westbye A.B."/>
            <person name="Yadav S."/>
            <person name="Hopmans E.C."/>
            <person name="Dutilh B.E."/>
            <person name="Sinninghe Damste J.S."/>
        </authorList>
    </citation>
    <scope>NUCLEOTIDE SEQUENCE [LARGE SCALE GENOMIC DNA]</scope>
    <source>
        <strain evidence="2">NIOZ-UU36</strain>
    </source>
</reference>
<gene>
    <name evidence="2" type="ORF">H8E29_04995</name>
</gene>